<keyword evidence="8 10" id="KW-0443">Lipid metabolism</keyword>
<keyword evidence="10" id="KW-0746">Sphingolipid metabolism</keyword>
<dbReference type="GO" id="GO:0097036">
    <property type="term" value="P:regulation of plasma membrane sterol distribution"/>
    <property type="evidence" value="ECO:0007669"/>
    <property type="project" value="UniProtKB-UniRule"/>
</dbReference>
<feature type="transmembrane region" description="Helical" evidence="10">
    <location>
        <begin position="116"/>
        <end position="139"/>
    </location>
</feature>
<evidence type="ECO:0000256" key="8">
    <source>
        <dbReference type="ARBA" id="ARBA00023098"/>
    </source>
</evidence>
<keyword evidence="7 10" id="KW-0445">Lipid transport</keyword>
<sequence>MGYRCIQCGFPIKTLYLQYSPGNIRLMKCENCKAVADEYIECEITIIIIDLILHKPKAYRHLLYNVINQETLKFQGLLWKLAAIFLLFDAYRYLILESSKSKSSSSMSYSSLVSMCCKMMMDVFFGNFIFLLTFFFMVWEFPSSVMFIIELFCLSSNAVALKVMTESSMSQCVWTCFSAYAIKFFFIQAHELMLLWKFMQGWNQIPFTLSLKSTFI</sequence>
<organism evidence="11 12">
    <name type="scientific">Vicia faba</name>
    <name type="common">Broad bean</name>
    <name type="synonym">Faba vulgaris</name>
    <dbReference type="NCBI Taxonomy" id="3906"/>
    <lineage>
        <taxon>Eukaryota</taxon>
        <taxon>Viridiplantae</taxon>
        <taxon>Streptophyta</taxon>
        <taxon>Embryophyta</taxon>
        <taxon>Tracheophyta</taxon>
        <taxon>Spermatophyta</taxon>
        <taxon>Magnoliopsida</taxon>
        <taxon>eudicotyledons</taxon>
        <taxon>Gunneridae</taxon>
        <taxon>Pentapetalae</taxon>
        <taxon>rosids</taxon>
        <taxon>fabids</taxon>
        <taxon>Fabales</taxon>
        <taxon>Fabaceae</taxon>
        <taxon>Papilionoideae</taxon>
        <taxon>50 kb inversion clade</taxon>
        <taxon>NPAAA clade</taxon>
        <taxon>Hologalegina</taxon>
        <taxon>IRL clade</taxon>
        <taxon>Fabeae</taxon>
        <taxon>Vicia</taxon>
    </lineage>
</organism>
<evidence type="ECO:0000313" key="12">
    <source>
        <dbReference type="Proteomes" id="UP001157006"/>
    </source>
</evidence>
<evidence type="ECO:0000256" key="2">
    <source>
        <dbReference type="ARBA" id="ARBA00009187"/>
    </source>
</evidence>
<evidence type="ECO:0000256" key="10">
    <source>
        <dbReference type="RuleBase" id="RU368065"/>
    </source>
</evidence>
<dbReference type="GO" id="GO:0006665">
    <property type="term" value="P:sphingolipid metabolic process"/>
    <property type="evidence" value="ECO:0007669"/>
    <property type="project" value="UniProtKB-UniRule"/>
</dbReference>
<evidence type="ECO:0000256" key="4">
    <source>
        <dbReference type="ARBA" id="ARBA00022692"/>
    </source>
</evidence>
<dbReference type="GO" id="GO:0005789">
    <property type="term" value="C:endoplasmic reticulum membrane"/>
    <property type="evidence" value="ECO:0007669"/>
    <property type="project" value="UniProtKB-SubCell"/>
</dbReference>
<dbReference type="AlphaFoldDB" id="A0AAV0YXT3"/>
<comment type="function">
    <text evidence="10">Regulates also the sphingolipid metabolism.</text>
</comment>
<dbReference type="InterPro" id="IPR007290">
    <property type="entry name" value="Arv1"/>
</dbReference>
<dbReference type="Proteomes" id="UP001157006">
    <property type="component" value="Chromosome 1L"/>
</dbReference>
<comment type="caution">
    <text evidence="10">Lacks conserved residue(s) required for the propagation of feature annotation.</text>
</comment>
<gene>
    <name evidence="11" type="ORF">VFH_I389280</name>
</gene>
<evidence type="ECO:0000256" key="5">
    <source>
        <dbReference type="ARBA" id="ARBA00022824"/>
    </source>
</evidence>
<keyword evidence="12" id="KW-1185">Reference proteome</keyword>
<comment type="similarity">
    <text evidence="2 10">Belongs to the ARV1 family.</text>
</comment>
<dbReference type="EMBL" id="OX451736">
    <property type="protein sequence ID" value="CAI8589344.1"/>
    <property type="molecule type" value="Genomic_DNA"/>
</dbReference>
<evidence type="ECO:0000256" key="6">
    <source>
        <dbReference type="ARBA" id="ARBA00022989"/>
    </source>
</evidence>
<dbReference type="PANTHER" id="PTHR14467:SF0">
    <property type="entry name" value="PROTEIN ARV1"/>
    <property type="match status" value="1"/>
</dbReference>
<dbReference type="GO" id="GO:0032366">
    <property type="term" value="P:intracellular sterol transport"/>
    <property type="evidence" value="ECO:0007669"/>
    <property type="project" value="UniProtKB-UniRule"/>
</dbReference>
<dbReference type="GO" id="GO:0016125">
    <property type="term" value="P:sterol metabolic process"/>
    <property type="evidence" value="ECO:0007669"/>
    <property type="project" value="UniProtKB-UniRule"/>
</dbReference>
<protein>
    <recommendedName>
        <fullName evidence="10">Protein ARV</fullName>
    </recommendedName>
</protein>
<keyword evidence="3 10" id="KW-0813">Transport</keyword>
<reference evidence="11 12" key="1">
    <citation type="submission" date="2023-01" db="EMBL/GenBank/DDBJ databases">
        <authorList>
            <person name="Kreplak J."/>
        </authorList>
    </citation>
    <scope>NUCLEOTIDE SEQUENCE [LARGE SCALE GENOMIC DNA]</scope>
</reference>
<dbReference type="PANTHER" id="PTHR14467">
    <property type="entry name" value="ARV1"/>
    <property type="match status" value="1"/>
</dbReference>
<evidence type="ECO:0000256" key="3">
    <source>
        <dbReference type="ARBA" id="ARBA00022448"/>
    </source>
</evidence>
<dbReference type="Pfam" id="PF04161">
    <property type="entry name" value="Arv1"/>
    <property type="match status" value="1"/>
</dbReference>
<keyword evidence="9 10" id="KW-0472">Membrane</keyword>
<keyword evidence="4 10" id="KW-0812">Transmembrane</keyword>
<comment type="subcellular location">
    <subcellularLocation>
        <location evidence="1 10">Endoplasmic reticulum membrane</location>
        <topology evidence="1 10">Multi-pass membrane protein</topology>
    </subcellularLocation>
</comment>
<accession>A0AAV0YXT3</accession>
<dbReference type="GO" id="GO:0005794">
    <property type="term" value="C:Golgi apparatus"/>
    <property type="evidence" value="ECO:0007669"/>
    <property type="project" value="TreeGrafter"/>
</dbReference>
<keyword evidence="5 10" id="KW-0256">Endoplasmic reticulum</keyword>
<evidence type="ECO:0000256" key="7">
    <source>
        <dbReference type="ARBA" id="ARBA00023055"/>
    </source>
</evidence>
<evidence type="ECO:0000313" key="11">
    <source>
        <dbReference type="EMBL" id="CAI8589344.1"/>
    </source>
</evidence>
<proteinExistence type="inferred from homology"/>
<name>A0AAV0YXT3_VICFA</name>
<evidence type="ECO:0000256" key="9">
    <source>
        <dbReference type="ARBA" id="ARBA00023136"/>
    </source>
</evidence>
<evidence type="ECO:0000256" key="1">
    <source>
        <dbReference type="ARBA" id="ARBA00004477"/>
    </source>
</evidence>
<comment type="function">
    <text evidence="10">Mediator of sterol homeostasis involved in sterol uptake, trafficking and distribution into membranes.</text>
</comment>
<keyword evidence="6 10" id="KW-1133">Transmembrane helix</keyword>
<dbReference type="GO" id="GO:0032541">
    <property type="term" value="C:cortical endoplasmic reticulum"/>
    <property type="evidence" value="ECO:0007669"/>
    <property type="project" value="TreeGrafter"/>
</dbReference>